<dbReference type="PANTHER" id="PTHR43390">
    <property type="entry name" value="SIGNAL PEPTIDASE I"/>
    <property type="match status" value="1"/>
</dbReference>
<organism evidence="8 9">
    <name type="scientific">candidate division TA06 bacterium</name>
    <dbReference type="NCBI Taxonomy" id="2250710"/>
    <lineage>
        <taxon>Bacteria</taxon>
        <taxon>Bacteria division TA06</taxon>
    </lineage>
</organism>
<sequence length="240" mass="27867">MAVRQNNVKKSWYRDWGESIIWAVAMALIIRALVIQAFKIPSGSMEDTLLVGDFLMVNKFVYGVKLPFTDKNILPGLRQPKAGDIIVFKYPLDKRDFIKRCAAVEGDTVEVRNKDLYVNGRRPTEPYAVNKAWGESISVPQMLSSELWHNDYQRDWEQRKFLNLPMRDNFGPVAVPKGCIFVMGDNRDNSLDSRFWGPLPKSLILGKAVFIYWSWDSENGEPFWKVWENVRFNRLGNMIR</sequence>
<evidence type="ECO:0000256" key="3">
    <source>
        <dbReference type="ARBA" id="ARBA00013208"/>
    </source>
</evidence>
<dbReference type="InterPro" id="IPR036286">
    <property type="entry name" value="LexA/Signal_pep-like_sf"/>
</dbReference>
<dbReference type="CDD" id="cd06530">
    <property type="entry name" value="S26_SPase_I"/>
    <property type="match status" value="1"/>
</dbReference>
<evidence type="ECO:0000256" key="1">
    <source>
        <dbReference type="ARBA" id="ARBA00000677"/>
    </source>
</evidence>
<feature type="active site" evidence="5">
    <location>
        <position position="44"/>
    </location>
</feature>
<evidence type="ECO:0000256" key="4">
    <source>
        <dbReference type="ARBA" id="ARBA00022801"/>
    </source>
</evidence>
<comment type="similarity">
    <text evidence="2 6">Belongs to the peptidase S26 family.</text>
</comment>
<evidence type="ECO:0000256" key="2">
    <source>
        <dbReference type="ARBA" id="ARBA00009370"/>
    </source>
</evidence>
<name>A0A933I7Y8_UNCT6</name>
<dbReference type="GO" id="GO:0004252">
    <property type="term" value="F:serine-type endopeptidase activity"/>
    <property type="evidence" value="ECO:0007669"/>
    <property type="project" value="InterPro"/>
</dbReference>
<comment type="caution">
    <text evidence="8">The sequence shown here is derived from an EMBL/GenBank/DDBJ whole genome shotgun (WGS) entry which is preliminary data.</text>
</comment>
<dbReference type="PANTHER" id="PTHR43390:SF1">
    <property type="entry name" value="CHLOROPLAST PROCESSING PEPTIDASE"/>
    <property type="match status" value="1"/>
</dbReference>
<evidence type="ECO:0000256" key="6">
    <source>
        <dbReference type="RuleBase" id="RU362042"/>
    </source>
</evidence>
<protein>
    <recommendedName>
        <fullName evidence="3 6">Signal peptidase I</fullName>
        <ecNumber evidence="3 6">3.4.21.89</ecNumber>
    </recommendedName>
</protein>
<comment type="subcellular location">
    <subcellularLocation>
        <location evidence="6">Membrane</location>
        <topology evidence="6">Single-pass type II membrane protein</topology>
    </subcellularLocation>
</comment>
<feature type="transmembrane region" description="Helical" evidence="6">
    <location>
        <begin position="20"/>
        <end position="38"/>
    </location>
</feature>
<dbReference type="Pfam" id="PF10502">
    <property type="entry name" value="Peptidase_S26"/>
    <property type="match status" value="1"/>
</dbReference>
<dbReference type="InterPro" id="IPR019758">
    <property type="entry name" value="Pept_S26A_signal_pept_1_CS"/>
</dbReference>
<keyword evidence="6" id="KW-0645">Protease</keyword>
<evidence type="ECO:0000256" key="5">
    <source>
        <dbReference type="PIRSR" id="PIRSR600223-1"/>
    </source>
</evidence>
<evidence type="ECO:0000259" key="7">
    <source>
        <dbReference type="Pfam" id="PF10502"/>
    </source>
</evidence>
<dbReference type="Proteomes" id="UP000736328">
    <property type="component" value="Unassembled WGS sequence"/>
</dbReference>
<dbReference type="PROSITE" id="PS00761">
    <property type="entry name" value="SPASE_I_3"/>
    <property type="match status" value="1"/>
</dbReference>
<accession>A0A933I7Y8</accession>
<comment type="catalytic activity">
    <reaction evidence="1 6">
        <text>Cleavage of hydrophobic, N-terminal signal or leader sequences from secreted and periplasmic proteins.</text>
        <dbReference type="EC" id="3.4.21.89"/>
    </reaction>
</comment>
<keyword evidence="6" id="KW-0812">Transmembrane</keyword>
<reference evidence="8" key="1">
    <citation type="submission" date="2020-07" db="EMBL/GenBank/DDBJ databases">
        <title>Huge and variable diversity of episymbiotic CPR bacteria and DPANN archaea in groundwater ecosystems.</title>
        <authorList>
            <person name="He C.Y."/>
            <person name="Keren R."/>
            <person name="Whittaker M."/>
            <person name="Farag I.F."/>
            <person name="Doudna J."/>
            <person name="Cate J.H.D."/>
            <person name="Banfield J.F."/>
        </authorList>
    </citation>
    <scope>NUCLEOTIDE SEQUENCE</scope>
    <source>
        <strain evidence="8">NC_groundwater_1520_Pr4_B-0.1um_53_5</strain>
    </source>
</reference>
<keyword evidence="6" id="KW-1133">Transmembrane helix</keyword>
<keyword evidence="4 6" id="KW-0378">Hydrolase</keyword>
<evidence type="ECO:0000313" key="8">
    <source>
        <dbReference type="EMBL" id="MBI4726307.1"/>
    </source>
</evidence>
<dbReference type="GO" id="GO:0016020">
    <property type="term" value="C:membrane"/>
    <property type="evidence" value="ECO:0007669"/>
    <property type="project" value="UniProtKB-SubCell"/>
</dbReference>
<dbReference type="InterPro" id="IPR019533">
    <property type="entry name" value="Peptidase_S26"/>
</dbReference>
<keyword evidence="6" id="KW-0472">Membrane</keyword>
<dbReference type="EMBL" id="JACQXR010000043">
    <property type="protein sequence ID" value="MBI4726307.1"/>
    <property type="molecule type" value="Genomic_DNA"/>
</dbReference>
<feature type="domain" description="Peptidase S26" evidence="7">
    <location>
        <begin position="14"/>
        <end position="213"/>
    </location>
</feature>
<dbReference type="NCBIfam" id="TIGR02227">
    <property type="entry name" value="sigpep_I_bact"/>
    <property type="match status" value="1"/>
</dbReference>
<dbReference type="GO" id="GO:0009003">
    <property type="term" value="F:signal peptidase activity"/>
    <property type="evidence" value="ECO:0007669"/>
    <property type="project" value="UniProtKB-EC"/>
</dbReference>
<gene>
    <name evidence="8" type="primary">lepB</name>
    <name evidence="8" type="ORF">HY768_03625</name>
</gene>
<proteinExistence type="inferred from homology"/>
<dbReference type="SUPFAM" id="SSF51306">
    <property type="entry name" value="LexA/Signal peptidase"/>
    <property type="match status" value="1"/>
</dbReference>
<evidence type="ECO:0000313" key="9">
    <source>
        <dbReference type="Proteomes" id="UP000736328"/>
    </source>
</evidence>
<feature type="active site" evidence="5">
    <location>
        <position position="99"/>
    </location>
</feature>
<dbReference type="AlphaFoldDB" id="A0A933I7Y8"/>
<dbReference type="InterPro" id="IPR000223">
    <property type="entry name" value="Pept_S26A_signal_pept_1"/>
</dbReference>
<dbReference type="GO" id="GO:0006465">
    <property type="term" value="P:signal peptide processing"/>
    <property type="evidence" value="ECO:0007669"/>
    <property type="project" value="InterPro"/>
</dbReference>
<dbReference type="PRINTS" id="PR00727">
    <property type="entry name" value="LEADERPTASE"/>
</dbReference>
<dbReference type="EC" id="3.4.21.89" evidence="3 6"/>
<dbReference type="Gene3D" id="2.10.109.10">
    <property type="entry name" value="Umud Fragment, subunit A"/>
    <property type="match status" value="1"/>
</dbReference>